<evidence type="ECO:0000256" key="8">
    <source>
        <dbReference type="ARBA" id="ARBA00023163"/>
    </source>
</evidence>
<feature type="compositionally biased region" description="Low complexity" evidence="12">
    <location>
        <begin position="300"/>
        <end position="318"/>
    </location>
</feature>
<dbReference type="InterPro" id="IPR007207">
    <property type="entry name" value="Not_N"/>
</dbReference>
<keyword evidence="5 10" id="KW-0678">Repressor</keyword>
<dbReference type="InterPro" id="IPR038635">
    <property type="entry name" value="CCR4-NOT_su2/3/5_C_sf"/>
</dbReference>
<dbReference type="InterPro" id="IPR007282">
    <property type="entry name" value="NOT2/3/5_C"/>
</dbReference>
<evidence type="ECO:0000256" key="10">
    <source>
        <dbReference type="PIRNR" id="PIRNR005290"/>
    </source>
</evidence>
<accession>A0A8S1IQG5</accession>
<feature type="region of interest" description="Disordered" evidence="12">
    <location>
        <begin position="243"/>
        <end position="318"/>
    </location>
</feature>
<evidence type="ECO:0000259" key="13">
    <source>
        <dbReference type="Pfam" id="PF04065"/>
    </source>
</evidence>
<reference evidence="15" key="1">
    <citation type="submission" date="2020-12" db="EMBL/GenBank/DDBJ databases">
        <authorList>
            <person name="Iha C."/>
        </authorList>
    </citation>
    <scope>NUCLEOTIDE SEQUENCE</scope>
</reference>
<evidence type="ECO:0000256" key="11">
    <source>
        <dbReference type="SAM" id="Coils"/>
    </source>
</evidence>
<dbReference type="PANTHER" id="PTHR23326">
    <property type="entry name" value="CCR4 NOT-RELATED"/>
    <property type="match status" value="1"/>
</dbReference>
<evidence type="ECO:0000256" key="12">
    <source>
        <dbReference type="SAM" id="MobiDB-lite"/>
    </source>
</evidence>
<comment type="similarity">
    <text evidence="3 10">Belongs to the CNOT2/3/5 family.</text>
</comment>
<feature type="region of interest" description="Disordered" evidence="12">
    <location>
        <begin position="347"/>
        <end position="396"/>
    </location>
</feature>
<keyword evidence="9 10" id="KW-0539">Nucleus</keyword>
<dbReference type="InterPro" id="IPR012270">
    <property type="entry name" value="CCR4-NOT_su3/5"/>
</dbReference>
<keyword evidence="4 10" id="KW-0963">Cytoplasm</keyword>
<dbReference type="Pfam" id="PF04153">
    <property type="entry name" value="NOT2_3_5_C"/>
    <property type="match status" value="1"/>
</dbReference>
<dbReference type="EMBL" id="CAJHUC010000409">
    <property type="protein sequence ID" value="CAD7695935.1"/>
    <property type="molecule type" value="Genomic_DNA"/>
</dbReference>
<feature type="domain" description="NOT2/NOT3/NOT5 C-terminal" evidence="14">
    <location>
        <begin position="686"/>
        <end position="807"/>
    </location>
</feature>
<keyword evidence="16" id="KW-1185">Reference proteome</keyword>
<dbReference type="GO" id="GO:0005634">
    <property type="term" value="C:nucleus"/>
    <property type="evidence" value="ECO:0007669"/>
    <property type="project" value="UniProtKB-SubCell"/>
</dbReference>
<evidence type="ECO:0000256" key="4">
    <source>
        <dbReference type="ARBA" id="ARBA00022490"/>
    </source>
</evidence>
<comment type="subcellular location">
    <subcellularLocation>
        <location evidence="2 10">Cytoplasm</location>
    </subcellularLocation>
    <subcellularLocation>
        <location evidence="1 10">Nucleus</location>
    </subcellularLocation>
</comment>
<feature type="region of interest" description="Disordered" evidence="12">
    <location>
        <begin position="409"/>
        <end position="610"/>
    </location>
</feature>
<feature type="compositionally biased region" description="Low complexity" evidence="12">
    <location>
        <begin position="519"/>
        <end position="538"/>
    </location>
</feature>
<keyword evidence="11" id="KW-0175">Coiled coil</keyword>
<dbReference type="GO" id="GO:0030015">
    <property type="term" value="C:CCR4-NOT core complex"/>
    <property type="evidence" value="ECO:0007669"/>
    <property type="project" value="UniProtKB-UniRule"/>
</dbReference>
<evidence type="ECO:0000256" key="9">
    <source>
        <dbReference type="ARBA" id="ARBA00023242"/>
    </source>
</evidence>
<gene>
    <name evidence="15" type="ORF">OSTQU699_LOCUS1296</name>
</gene>
<evidence type="ECO:0000313" key="16">
    <source>
        <dbReference type="Proteomes" id="UP000708148"/>
    </source>
</evidence>
<feature type="compositionally biased region" description="Low complexity" evidence="12">
    <location>
        <begin position="435"/>
        <end position="457"/>
    </location>
</feature>
<feature type="compositionally biased region" description="Basic and acidic residues" evidence="12">
    <location>
        <begin position="248"/>
        <end position="271"/>
    </location>
</feature>
<keyword evidence="6" id="KW-0597">Phosphoprotein</keyword>
<dbReference type="InterPro" id="IPR040168">
    <property type="entry name" value="Not2/3/5"/>
</dbReference>
<dbReference type="PIRSF" id="PIRSF005290">
    <property type="entry name" value="NOT_su_3_5"/>
    <property type="match status" value="1"/>
</dbReference>
<comment type="caution">
    <text evidence="15">The sequence shown here is derived from an EMBL/GenBank/DDBJ whole genome shotgun (WGS) entry which is preliminary data.</text>
</comment>
<keyword evidence="7 10" id="KW-0805">Transcription regulation</keyword>
<keyword evidence="8 10" id="KW-0804">Transcription</keyword>
<feature type="coiled-coil region" evidence="11">
    <location>
        <begin position="118"/>
        <end position="190"/>
    </location>
</feature>
<organism evidence="15 16">
    <name type="scientific">Ostreobium quekettii</name>
    <dbReference type="NCBI Taxonomy" id="121088"/>
    <lineage>
        <taxon>Eukaryota</taxon>
        <taxon>Viridiplantae</taxon>
        <taxon>Chlorophyta</taxon>
        <taxon>core chlorophytes</taxon>
        <taxon>Ulvophyceae</taxon>
        <taxon>TCBD clade</taxon>
        <taxon>Bryopsidales</taxon>
        <taxon>Ostreobineae</taxon>
        <taxon>Ostreobiaceae</taxon>
        <taxon>Ostreobium</taxon>
    </lineage>
</organism>
<evidence type="ECO:0000256" key="5">
    <source>
        <dbReference type="ARBA" id="ARBA00022491"/>
    </source>
</evidence>
<evidence type="ECO:0000256" key="6">
    <source>
        <dbReference type="ARBA" id="ARBA00022553"/>
    </source>
</evidence>
<sequence length="812" mass="88090">MGAARRLQAEIDRTLKKVQEGMHEFDQIWEKVYDTENANQREKYEGDLKKEIKKLQRLRDQIKNWITNSDIKDKTALVDTRKAIEREMERFKVCEKEAKTKTYSKAGLGQAAKVDPEEKAKQEQREWLNEQVESLKLQVDEFESELESLYTAAKKGKKSPDRKNHLEDSVARHKQHITRLEQVMRCLDNETVNAEDVGDIKEMVEWYVDQNQEDFDSFAVADECYDPLLDRLNAVVISAPATGAPVKKGKDKDRPTGDDDRDKERDRERVAAKPSVSMPIPVPKVGGSSVEDEEDKADAQARAAAAPLSTSASASLANSTAAQLNAVGNNTANTAAKVAGNQSTVLAKEDSGPATASAASKKKTWQTAPVLHSSVSPPVAMPESENGTAHAPAVTAGNDQEMAYLASPASQAPQGTPPMKIPAPNQAKAQPESNAAFSAGTSGAVSFASAAAGARTAGPPPVAVPPPQASQPVWGLGTADDSAFPELGAALERRPSRTEQGPADQKRILTRLQHMDINSSSQPSAVPSSTSPGPQTGPLVSQTNVPGPSQTNANQPGGLSYNANVPGSDPTQGQTTGAAAPSASQVPLQQTGPLGQALPPSTGQAPAQPQDFLEGSHLAGIVDLNQLIHELSLDGTRPEGGGVVAAPGQYENNPAQSLQTLQACCRRSMPQPGDSDYKTDLSNHANRVTPHLPASYPIHRLPQLDDGNFFQKIDQEALFFAFYYQPGSTQQFLAARELKRQAWRYNKEHKAWFQRSGEPKATTKDYEQGSYVYFDKTFSPGSSDNPADVNGWCYRKKDNFTFRYDQLEDELQ</sequence>
<evidence type="ECO:0000313" key="15">
    <source>
        <dbReference type="EMBL" id="CAD7695935.1"/>
    </source>
</evidence>
<dbReference type="GO" id="GO:0006355">
    <property type="term" value="P:regulation of DNA-templated transcription"/>
    <property type="evidence" value="ECO:0007669"/>
    <property type="project" value="InterPro"/>
</dbReference>
<evidence type="ECO:0000256" key="3">
    <source>
        <dbReference type="ARBA" id="ARBA00007682"/>
    </source>
</evidence>
<evidence type="ECO:0000259" key="14">
    <source>
        <dbReference type="Pfam" id="PF04153"/>
    </source>
</evidence>
<evidence type="ECO:0008006" key="17">
    <source>
        <dbReference type="Google" id="ProtNLM"/>
    </source>
</evidence>
<feature type="compositionally biased region" description="Pro residues" evidence="12">
    <location>
        <begin position="458"/>
        <end position="469"/>
    </location>
</feature>
<proteinExistence type="inferred from homology"/>
<feature type="domain" description="CCR4-Not complex component Not N-terminal" evidence="13">
    <location>
        <begin position="4"/>
        <end position="228"/>
    </location>
</feature>
<dbReference type="Proteomes" id="UP000708148">
    <property type="component" value="Unassembled WGS sequence"/>
</dbReference>
<evidence type="ECO:0000256" key="7">
    <source>
        <dbReference type="ARBA" id="ARBA00023015"/>
    </source>
</evidence>
<dbReference type="Gene3D" id="2.30.30.1020">
    <property type="entry name" value="CCR4-NOT complex subunit 2/3/5, C-terminal domain"/>
    <property type="match status" value="1"/>
</dbReference>
<dbReference type="GO" id="GO:0000932">
    <property type="term" value="C:P-body"/>
    <property type="evidence" value="ECO:0007669"/>
    <property type="project" value="UniProtKB-UniRule"/>
</dbReference>
<feature type="coiled-coil region" evidence="11">
    <location>
        <begin position="4"/>
        <end position="68"/>
    </location>
</feature>
<dbReference type="Pfam" id="PF04065">
    <property type="entry name" value="Not3"/>
    <property type="match status" value="1"/>
</dbReference>
<protein>
    <recommendedName>
        <fullName evidence="17">CCR4-NOT transcription complex subunit 3</fullName>
    </recommendedName>
</protein>
<name>A0A8S1IQG5_9CHLO</name>
<feature type="compositionally biased region" description="Polar residues" evidence="12">
    <location>
        <begin position="539"/>
        <end position="607"/>
    </location>
</feature>
<dbReference type="AlphaFoldDB" id="A0A8S1IQG5"/>
<evidence type="ECO:0000256" key="1">
    <source>
        <dbReference type="ARBA" id="ARBA00004123"/>
    </source>
</evidence>
<dbReference type="OrthoDB" id="293823at2759"/>
<evidence type="ECO:0000256" key="2">
    <source>
        <dbReference type="ARBA" id="ARBA00004496"/>
    </source>
</evidence>